<dbReference type="Proteomes" id="UP001165652">
    <property type="component" value="Unassembled WGS sequence"/>
</dbReference>
<protein>
    <submittedName>
        <fullName evidence="1">Uncharacterized protein</fullName>
    </submittedName>
</protein>
<organism evidence="1 2">
    <name type="scientific">Rhodoplanes tepidamans</name>
    <name type="common">Rhodoplanes cryptolactis</name>
    <dbReference type="NCBI Taxonomy" id="200616"/>
    <lineage>
        <taxon>Bacteria</taxon>
        <taxon>Pseudomonadati</taxon>
        <taxon>Pseudomonadota</taxon>
        <taxon>Alphaproteobacteria</taxon>
        <taxon>Hyphomicrobiales</taxon>
        <taxon>Nitrobacteraceae</taxon>
        <taxon>Rhodoplanes</taxon>
    </lineage>
</organism>
<evidence type="ECO:0000313" key="1">
    <source>
        <dbReference type="EMBL" id="MDC7788083.1"/>
    </source>
</evidence>
<reference evidence="1" key="1">
    <citation type="journal article" date="2023" name="Microbiol Resour">
        <title>Genome Sequences of Rhodoplanes serenus and Two Thermotolerant Strains, Rhodoplanes tepidamans and 'Rhodoplanes cryptolactis,' Further Refine the Genus.</title>
        <authorList>
            <person name="Rayyan A.A."/>
            <person name="Kyndt J.A."/>
        </authorList>
    </citation>
    <scope>NUCLEOTIDE SEQUENCE</scope>
    <source>
        <strain evidence="1">DSM 9987</strain>
    </source>
</reference>
<proteinExistence type="predicted"/>
<reference evidence="1" key="2">
    <citation type="submission" date="2023-02" db="EMBL/GenBank/DDBJ databases">
        <authorList>
            <person name="Rayyan A."/>
            <person name="Meyer T."/>
            <person name="Kyndt J.A."/>
        </authorList>
    </citation>
    <scope>NUCLEOTIDE SEQUENCE</scope>
    <source>
        <strain evidence="1">DSM 9987</strain>
    </source>
</reference>
<name>A0ABT5JEI1_RHOTP</name>
<keyword evidence="2" id="KW-1185">Reference proteome</keyword>
<gene>
    <name evidence="1" type="ORF">PQJ73_20530</name>
</gene>
<sequence>MPVPVVDVRAAVRAAAAYLDQFDDFIGARQARLEETEFDDGSNQWVITLSMIDIPKDAGTLAELSSKRNYRQFRVDAETGHVNSMKVRTLHPIE</sequence>
<dbReference type="RefSeq" id="WP_272778921.1">
    <property type="nucleotide sequence ID" value="NZ_JAQQLI010000037.1"/>
</dbReference>
<dbReference type="EMBL" id="JAQQLI010000037">
    <property type="protein sequence ID" value="MDC7788083.1"/>
    <property type="molecule type" value="Genomic_DNA"/>
</dbReference>
<evidence type="ECO:0000313" key="2">
    <source>
        <dbReference type="Proteomes" id="UP001165652"/>
    </source>
</evidence>
<comment type="caution">
    <text evidence="1">The sequence shown here is derived from an EMBL/GenBank/DDBJ whole genome shotgun (WGS) entry which is preliminary data.</text>
</comment>
<accession>A0ABT5JEI1</accession>